<feature type="non-terminal residue" evidence="1">
    <location>
        <position position="260"/>
    </location>
</feature>
<reference evidence="1 2" key="1">
    <citation type="submission" date="2014-12" db="EMBL/GenBank/DDBJ databases">
        <title>Isolation of bacteria from lake water.</title>
        <authorList>
            <person name="Sheng K.-Y."/>
            <person name="Chin P.-S."/>
            <person name="Chan K.-G."/>
            <person name="Tan G.S."/>
        </authorList>
    </citation>
    <scope>NUCLEOTIDE SEQUENCE [LARGE SCALE GENOMIC DNA]</scope>
    <source>
        <strain evidence="1 2">KY4</strain>
    </source>
</reference>
<dbReference type="GO" id="GO:0005829">
    <property type="term" value="C:cytosol"/>
    <property type="evidence" value="ECO:0007669"/>
    <property type="project" value="TreeGrafter"/>
</dbReference>
<keyword evidence="2" id="KW-1185">Reference proteome</keyword>
<evidence type="ECO:0000313" key="2">
    <source>
        <dbReference type="Proteomes" id="UP000032566"/>
    </source>
</evidence>
<organism evidence="1 2">
    <name type="scientific">Acidovorax temperans</name>
    <dbReference type="NCBI Taxonomy" id="80878"/>
    <lineage>
        <taxon>Bacteria</taxon>
        <taxon>Pseudomonadati</taxon>
        <taxon>Pseudomonadota</taxon>
        <taxon>Betaproteobacteria</taxon>
        <taxon>Burkholderiales</taxon>
        <taxon>Comamonadaceae</taxon>
        <taxon>Acidovorax</taxon>
    </lineage>
</organism>
<dbReference type="AlphaFoldDB" id="A0A0D7K4E9"/>
<gene>
    <name evidence="1" type="ORF">RP29_19740</name>
</gene>
<comment type="caution">
    <text evidence="1">The sequence shown here is derived from an EMBL/GenBank/DDBJ whole genome shotgun (WGS) entry which is preliminary data.</text>
</comment>
<accession>A0A0D7K4E9</accession>
<dbReference type="Proteomes" id="UP000032566">
    <property type="component" value="Unassembled WGS sequence"/>
</dbReference>
<evidence type="ECO:0000313" key="1">
    <source>
        <dbReference type="EMBL" id="KJA08847.1"/>
    </source>
</evidence>
<dbReference type="EMBL" id="JXYQ01000095">
    <property type="protein sequence ID" value="KJA08847.1"/>
    <property type="molecule type" value="Genomic_DNA"/>
</dbReference>
<proteinExistence type="predicted"/>
<dbReference type="PANTHER" id="PTHR37419:SF8">
    <property type="entry name" value="TOXIN YJJJ"/>
    <property type="match status" value="1"/>
</dbReference>
<dbReference type="STRING" id="80878.RP29_19740"/>
<protein>
    <submittedName>
        <fullName evidence="1">Uncharacterized protein</fullName>
    </submittedName>
</protein>
<dbReference type="InterPro" id="IPR052028">
    <property type="entry name" value="HipA_Ser/Thr_kinase"/>
</dbReference>
<name>A0A0D7K4E9_9BURK</name>
<dbReference type="GO" id="GO:0004674">
    <property type="term" value="F:protein serine/threonine kinase activity"/>
    <property type="evidence" value="ECO:0007669"/>
    <property type="project" value="TreeGrafter"/>
</dbReference>
<sequence>MESATQIYAKHIRAILRGGPAKAVTLAEGLRVSQPTVSRAIMKLGDEVIRVGAARNVFYVLRDSSRAELHVPLFKVNEHGYLIPKAMFVPVCRDGFVLLNDAVLPEHIDGFPWWLSDVLPQGYMGRALAKRYGQTLGYSERLSDWSDEQRLRAVTLYGIDLPGNLTIGHAPAEDFINSPAPQPLPQESCAQHYVQMAASAEQGDVSALLGGEVPKFTACVQPEGGTPRHVIVKFTIPEDSPASKRWRDLLAAEHRSGSSF</sequence>
<dbReference type="PANTHER" id="PTHR37419">
    <property type="entry name" value="SERINE/THREONINE-PROTEIN KINASE TOXIN HIPA"/>
    <property type="match status" value="1"/>
</dbReference>